<dbReference type="Proteomes" id="UP000824782">
    <property type="component" value="Unassembled WGS sequence"/>
</dbReference>
<dbReference type="InterPro" id="IPR026317">
    <property type="entry name" value="P_C10"/>
</dbReference>
<organism evidence="5 6">
    <name type="scientific">Engystomops pustulosus</name>
    <name type="common">Tungara frog</name>
    <name type="synonym">Physalaemus pustulosus</name>
    <dbReference type="NCBI Taxonomy" id="76066"/>
    <lineage>
        <taxon>Eukaryota</taxon>
        <taxon>Metazoa</taxon>
        <taxon>Chordata</taxon>
        <taxon>Craniata</taxon>
        <taxon>Vertebrata</taxon>
        <taxon>Euteleostomi</taxon>
        <taxon>Amphibia</taxon>
        <taxon>Batrachia</taxon>
        <taxon>Anura</taxon>
        <taxon>Neobatrachia</taxon>
        <taxon>Hyloidea</taxon>
        <taxon>Leptodactylidae</taxon>
        <taxon>Leiuperinae</taxon>
        <taxon>Engystomops</taxon>
    </lineage>
</organism>
<evidence type="ECO:0000256" key="4">
    <source>
        <dbReference type="ARBA" id="ARBA00022490"/>
    </source>
</evidence>
<name>A0AAV6ZXM2_ENGPU</name>
<gene>
    <name evidence="5" type="ORF">GDO81_004099</name>
</gene>
<dbReference type="AlphaFoldDB" id="A0AAV6ZXM2"/>
<comment type="caution">
    <text evidence="5">The sequence shown here is derived from an EMBL/GenBank/DDBJ whole genome shotgun (WGS) entry which is preliminary data.</text>
</comment>
<evidence type="ECO:0000256" key="1">
    <source>
        <dbReference type="ARBA" id="ARBA00004496"/>
    </source>
</evidence>
<sequence length="126" mass="13608">MSSLQRPAPPAQNVTLSLEQVKEALGEVLDALQSPTGSARLEEARENSGNDLGKMLQLLLPTAVQIQQEVLQSYGFSPDGEGVLRFARLVKCFESQDPEIAAMSNKLKSFFLPPLPPHPGLPIPSS</sequence>
<accession>A0AAV6ZXM2</accession>
<reference evidence="5" key="1">
    <citation type="thesis" date="2020" institute="ProQuest LLC" country="789 East Eisenhower Parkway, Ann Arbor, MI, USA">
        <title>Comparative Genomics and Chromosome Evolution.</title>
        <authorList>
            <person name="Mudd A.B."/>
        </authorList>
    </citation>
    <scope>NUCLEOTIDE SEQUENCE</scope>
    <source>
        <strain evidence="5">237g6f4</strain>
        <tissue evidence="5">Blood</tissue>
    </source>
</reference>
<dbReference type="GO" id="GO:0009791">
    <property type="term" value="P:post-embryonic development"/>
    <property type="evidence" value="ECO:0007669"/>
    <property type="project" value="TreeGrafter"/>
</dbReference>
<dbReference type="EMBL" id="WNYA01000011">
    <property type="protein sequence ID" value="KAG8551406.1"/>
    <property type="molecule type" value="Genomic_DNA"/>
</dbReference>
<evidence type="ECO:0000256" key="3">
    <source>
        <dbReference type="ARBA" id="ARBA00020502"/>
    </source>
</evidence>
<evidence type="ECO:0000256" key="2">
    <source>
        <dbReference type="ARBA" id="ARBA00007083"/>
    </source>
</evidence>
<dbReference type="PANTHER" id="PTHR13463:SF3">
    <property type="entry name" value="PROTEIN C10"/>
    <property type="match status" value="1"/>
</dbReference>
<protein>
    <recommendedName>
        <fullName evidence="3">Protein C10</fullName>
    </recommendedName>
</protein>
<evidence type="ECO:0000313" key="5">
    <source>
        <dbReference type="EMBL" id="KAG8551406.1"/>
    </source>
</evidence>
<proteinExistence type="inferred from homology"/>
<comment type="similarity">
    <text evidence="2">Belongs to the UPF0456 family.</text>
</comment>
<comment type="subcellular location">
    <subcellularLocation>
        <location evidence="1">Cytoplasm</location>
    </subcellularLocation>
</comment>
<dbReference type="GO" id="GO:0005737">
    <property type="term" value="C:cytoplasm"/>
    <property type="evidence" value="ECO:0007669"/>
    <property type="project" value="UniProtKB-SubCell"/>
</dbReference>
<keyword evidence="4" id="KW-0963">Cytoplasm</keyword>
<dbReference type="PANTHER" id="PTHR13463">
    <property type="entry name" value="PROTEIN C10"/>
    <property type="match status" value="1"/>
</dbReference>
<keyword evidence="6" id="KW-1185">Reference proteome</keyword>
<evidence type="ECO:0000313" key="6">
    <source>
        <dbReference type="Proteomes" id="UP000824782"/>
    </source>
</evidence>
<dbReference type="Pfam" id="PF14974">
    <property type="entry name" value="P_C10"/>
    <property type="match status" value="1"/>
</dbReference>